<dbReference type="AlphaFoldDB" id="A0A421DM84"/>
<sequence length="182" mass="20457">MSFLALLPLLAPVSVQPASGWEALLRQCREETQQEMRLACYDAIGRNLESIAVAPDTDEKAFQLSEDHAAGNLTLTRTVAPDTVLTVACVNEITHLRLRLAQPWQGERVVARIDGIPTSGNWFIREQGRLLEFGRGLPAIEELKRWMGQRELVLSEESGRSLRIDLSGLNDAVKPLRQRCRW</sequence>
<protein>
    <submittedName>
        <fullName evidence="1">Type VI secretion system-associated protein</fullName>
    </submittedName>
</protein>
<name>A0A421DM84_9GAMM</name>
<reference evidence="1 2" key="1">
    <citation type="submission" date="2016-09" db="EMBL/GenBank/DDBJ databases">
        <authorList>
            <person name="Doonan J."/>
            <person name="Pachebat J.A."/>
            <person name="Golyshin P.N."/>
            <person name="Denman S."/>
            <person name="Mcdonald J.E."/>
        </authorList>
    </citation>
    <scope>NUCLEOTIDE SEQUENCE [LARGE SCALE GENOMIC DNA]</scope>
    <source>
        <strain evidence="1 2">NCPPB 3934</strain>
    </source>
</reference>
<dbReference type="NCBIfam" id="TIGR03360">
    <property type="entry name" value="VI_minor_1"/>
    <property type="match status" value="1"/>
</dbReference>
<dbReference type="Pfam" id="PF11319">
    <property type="entry name" value="VasI"/>
    <property type="match status" value="1"/>
</dbReference>
<evidence type="ECO:0000313" key="1">
    <source>
        <dbReference type="EMBL" id="RLM21873.1"/>
    </source>
</evidence>
<proteinExistence type="predicted"/>
<gene>
    <name evidence="1" type="ORF">BIY29_13115</name>
</gene>
<organism evidence="1 2">
    <name type="scientific">Brenneria alni</name>
    <dbReference type="NCBI Taxonomy" id="71656"/>
    <lineage>
        <taxon>Bacteria</taxon>
        <taxon>Pseudomonadati</taxon>
        <taxon>Pseudomonadota</taxon>
        <taxon>Gammaproteobacteria</taxon>
        <taxon>Enterobacterales</taxon>
        <taxon>Pectobacteriaceae</taxon>
        <taxon>Brenneria</taxon>
    </lineage>
</organism>
<keyword evidence="2" id="KW-1185">Reference proteome</keyword>
<evidence type="ECO:0000313" key="2">
    <source>
        <dbReference type="Proteomes" id="UP000285648"/>
    </source>
</evidence>
<dbReference type="RefSeq" id="WP_121575629.1">
    <property type="nucleotide sequence ID" value="NZ_MJLZ01000030.1"/>
</dbReference>
<accession>A0A421DM84</accession>
<dbReference type="InterPro" id="IPR017738">
    <property type="entry name" value="T6SS-assoc_VCA0118"/>
</dbReference>
<dbReference type="EMBL" id="MJLZ01000030">
    <property type="protein sequence ID" value="RLM21873.1"/>
    <property type="molecule type" value="Genomic_DNA"/>
</dbReference>
<dbReference type="OrthoDB" id="7831428at2"/>
<comment type="caution">
    <text evidence="1">The sequence shown here is derived from an EMBL/GenBank/DDBJ whole genome shotgun (WGS) entry which is preliminary data.</text>
</comment>
<dbReference type="Proteomes" id="UP000285648">
    <property type="component" value="Unassembled WGS sequence"/>
</dbReference>